<reference evidence="2 3" key="1">
    <citation type="submission" date="2015-08" db="EMBL/GenBank/DDBJ databases">
        <title>Genome sequencing of Penicillium nordicum.</title>
        <authorList>
            <person name="Nguyen H.D."/>
            <person name="Seifert K.A."/>
        </authorList>
    </citation>
    <scope>NUCLEOTIDE SEQUENCE [LARGE SCALE GENOMIC DNA]</scope>
    <source>
        <strain evidence="2 3">DAOMC 185683</strain>
    </source>
</reference>
<feature type="transmembrane region" description="Helical" evidence="1">
    <location>
        <begin position="23"/>
        <end position="43"/>
    </location>
</feature>
<gene>
    <name evidence="2" type="ORF">ACN38_g11962</name>
</gene>
<keyword evidence="1" id="KW-0812">Transmembrane</keyword>
<dbReference type="Proteomes" id="UP000037696">
    <property type="component" value="Unassembled WGS sequence"/>
</dbReference>
<evidence type="ECO:0000313" key="2">
    <source>
        <dbReference type="EMBL" id="KOS37245.1"/>
    </source>
</evidence>
<organism evidence="2 3">
    <name type="scientific">Penicillium nordicum</name>
    <dbReference type="NCBI Taxonomy" id="229535"/>
    <lineage>
        <taxon>Eukaryota</taxon>
        <taxon>Fungi</taxon>
        <taxon>Dikarya</taxon>
        <taxon>Ascomycota</taxon>
        <taxon>Pezizomycotina</taxon>
        <taxon>Eurotiomycetes</taxon>
        <taxon>Eurotiomycetidae</taxon>
        <taxon>Eurotiales</taxon>
        <taxon>Aspergillaceae</taxon>
        <taxon>Penicillium</taxon>
    </lineage>
</organism>
<name>A0A0N0RXI9_9EURO</name>
<dbReference type="AlphaFoldDB" id="A0A0N0RXI9"/>
<evidence type="ECO:0000313" key="3">
    <source>
        <dbReference type="Proteomes" id="UP000037696"/>
    </source>
</evidence>
<comment type="caution">
    <text evidence="2">The sequence shown here is derived from an EMBL/GenBank/DDBJ whole genome shotgun (WGS) entry which is preliminary data.</text>
</comment>
<keyword evidence="1" id="KW-0472">Membrane</keyword>
<dbReference type="EMBL" id="LHQQ01000337">
    <property type="protein sequence ID" value="KOS37245.1"/>
    <property type="molecule type" value="Genomic_DNA"/>
</dbReference>
<protein>
    <submittedName>
        <fullName evidence="2">Uncharacterized protein</fullName>
    </submittedName>
</protein>
<keyword evidence="1" id="KW-1133">Transmembrane helix</keyword>
<keyword evidence="3" id="KW-1185">Reference proteome</keyword>
<evidence type="ECO:0000256" key="1">
    <source>
        <dbReference type="SAM" id="Phobius"/>
    </source>
</evidence>
<feature type="transmembrane region" description="Helical" evidence="1">
    <location>
        <begin position="50"/>
        <end position="67"/>
    </location>
</feature>
<accession>A0A0N0RXI9</accession>
<proteinExistence type="predicted"/>
<sequence>MEKRIPHDMGRARGGESWLTSTYWFVLSFYLFSIFHCYSFLFLNNNQHCLIYLAFVFETIFIVSDKFPSLTHFSSWQ</sequence>